<evidence type="ECO:0000256" key="3">
    <source>
        <dbReference type="ARBA" id="ARBA00022801"/>
    </source>
</evidence>
<evidence type="ECO:0000313" key="9">
    <source>
        <dbReference type="Proteomes" id="UP001642484"/>
    </source>
</evidence>
<evidence type="ECO:0000256" key="5">
    <source>
        <dbReference type="ARBA" id="ARBA00023043"/>
    </source>
</evidence>
<dbReference type="PROSITE" id="PS50088">
    <property type="entry name" value="ANK_REPEAT"/>
    <property type="match status" value="11"/>
</dbReference>
<dbReference type="Gene3D" id="3.30.420.10">
    <property type="entry name" value="Ribonuclease H-like superfamily/Ribonuclease H"/>
    <property type="match status" value="1"/>
</dbReference>
<evidence type="ECO:0000256" key="4">
    <source>
        <dbReference type="ARBA" id="ARBA00022839"/>
    </source>
</evidence>
<feature type="repeat" description="ANK" evidence="6">
    <location>
        <begin position="280"/>
        <end position="312"/>
    </location>
</feature>
<dbReference type="InterPro" id="IPR002110">
    <property type="entry name" value="Ankyrin_rpt"/>
</dbReference>
<sequence length="1297" mass="144536">MLRLVSVSGERLATVHLEQLETSKGFGHAVKEDLQDRMSIPSFRLRLLQSGSDSVIPDGSSWEQLGQPEELQVVILPCGQGSEQQLLHAADKGDLTTARNLLAQPADPNCSDSSGVSPLCKASSRGHLKVVQLLLKAQANVEHKDCHGTTPLMFAAKLGHIEVVKCLLSSGASMNEEDKQSRTALVLASSEGHAEVIRALCEAGCDKDARDEEGRTPLLSAVAAGRTEVAKVLLEQRVNQELVDHHGRTPLHEAVLGSQTFGLLKHLLEAGVDKHRTDDQGRTALYEAACYGHRQVVSYLIQNGADVDARDTDGKSSLYIACQMGHVQVAKALLDAGASAEIADHEGWTPLHAVCWAGHIQLVRILSQVSFRDSVDQQGWTPLFAACMGGHAQVVRSLIQAGCDRNRRDSMGRTPLMEAARLRWGAVVETLCQAKAHTDQLDQQGRAPLHVAVWSGSLHVVDLLLQAADKNRADSCGRTALFLSAFLGHLPITRLLCEGGVNKHKADPHGRTPLHIATSGGHFAVVRYLIEAGANRNQADHFGRTPLMEAARLGRLELVRLLLQAGVDKFKADNFGRTGQYAMAFGDAEDVRFEEVSEVTDRYNPNQKVTIRKPIQREITVEPDGEGHSYQICGTWSGRRPEAMSEAEGVAWSFELTLGENRWESFYLIQDHDPERRIVPNVPKATKEAVPVGPLAGPKHARATKSGKWMYWGDEASQTEQANRELISQASFGRSLVPKDENGKLAYSGLQDDDCRLPEALVWVDCEMTGLGEEGGPGQHTLLEVAVLITNDQLELVAEGPDLVIHQPDEVLDGMNDWCKKQFGWDAQAKSATPNLLADQVRRSATRLEEVDGILHDFVTRHVVDGGGILAGNTVHMDKRFLDKYCPKFVSALHYRIVDVSTVKELCRRWNPEHYRRAPRKKGSHRAMEDIQESLKDGGKHFDVCALHAGALAVARTPIRLRFLGTYRAFADPERGEPADPERECSARCERINEWLLDCRARVNVPENQVGMPGQKYLVTFRWEKFKEITWEKMEEKGEFVPGTYYLTGPFNGWNFVEMEIDSSGPRRRRKGWFSAEVQVSSLPMEFCVVRNQDFRQAIYPEVPPGTAKASQHSAICGPDEGDNTWQIEDLRGSTYKISFYRDPEDCEPSSMRIDWKKVEEERPYVEPEVAYYINSQCNDFNHKLASRMTLEADGDRKLYVGEVMIQDLPLDPKRPTERQPMMRFNVLIHRLKDHCIHPDQENCTQESEHMVLLDDGKNCWCIGPDDALEKGDRFTVRLVVQGDTHNVSWSKVPVES</sequence>
<dbReference type="Proteomes" id="UP001642484">
    <property type="component" value="Unassembled WGS sequence"/>
</dbReference>
<proteinExistence type="predicted"/>
<keyword evidence="4" id="KW-0269">Exonuclease</keyword>
<keyword evidence="9" id="KW-1185">Reference proteome</keyword>
<dbReference type="EMBL" id="CAXAMN010003558">
    <property type="protein sequence ID" value="CAK9005139.1"/>
    <property type="molecule type" value="Genomic_DNA"/>
</dbReference>
<keyword evidence="5 6" id="KW-0040">ANK repeat</keyword>
<feature type="repeat" description="ANK" evidence="6">
    <location>
        <begin position="313"/>
        <end position="345"/>
    </location>
</feature>
<dbReference type="SUPFAM" id="SSF48403">
    <property type="entry name" value="Ankyrin repeat"/>
    <property type="match status" value="2"/>
</dbReference>
<feature type="repeat" description="ANK" evidence="6">
    <location>
        <begin position="246"/>
        <end position="279"/>
    </location>
</feature>
<dbReference type="InterPro" id="IPR012337">
    <property type="entry name" value="RNaseH-like_sf"/>
</dbReference>
<dbReference type="SMART" id="SM00248">
    <property type="entry name" value="ANK"/>
    <property type="match status" value="15"/>
</dbReference>
<dbReference type="Gene3D" id="1.25.40.20">
    <property type="entry name" value="Ankyrin repeat-containing domain"/>
    <property type="match status" value="6"/>
</dbReference>
<dbReference type="Pfam" id="PF12796">
    <property type="entry name" value="Ank_2"/>
    <property type="match status" value="4"/>
</dbReference>
<feature type="repeat" description="ANK" evidence="6">
    <location>
        <begin position="509"/>
        <end position="541"/>
    </location>
</feature>
<protein>
    <recommendedName>
        <fullName evidence="7">Exonuclease domain-containing protein</fullName>
    </recommendedName>
</protein>
<dbReference type="InterPro" id="IPR013520">
    <property type="entry name" value="Ribonucl_H"/>
</dbReference>
<dbReference type="PANTHER" id="PTHR24198">
    <property type="entry name" value="ANKYRIN REPEAT AND PROTEIN KINASE DOMAIN-CONTAINING PROTEIN"/>
    <property type="match status" value="1"/>
</dbReference>
<feature type="repeat" description="ANK" evidence="6">
    <location>
        <begin position="213"/>
        <end position="245"/>
    </location>
</feature>
<dbReference type="SMART" id="SM00479">
    <property type="entry name" value="EXOIII"/>
    <property type="match status" value="1"/>
</dbReference>
<name>A0ABP0ITC2_9DINO</name>
<dbReference type="PRINTS" id="PR01415">
    <property type="entry name" value="ANKYRIN"/>
</dbReference>
<dbReference type="InterPro" id="IPR036770">
    <property type="entry name" value="Ankyrin_rpt-contain_sf"/>
</dbReference>
<dbReference type="Pfam" id="PF13637">
    <property type="entry name" value="Ank_4"/>
    <property type="match status" value="1"/>
</dbReference>
<evidence type="ECO:0000256" key="1">
    <source>
        <dbReference type="ARBA" id="ARBA00022722"/>
    </source>
</evidence>
<feature type="repeat" description="ANK" evidence="6">
    <location>
        <begin position="147"/>
        <end position="179"/>
    </location>
</feature>
<feature type="repeat" description="ANK" evidence="6">
    <location>
        <begin position="444"/>
        <end position="466"/>
    </location>
</feature>
<evidence type="ECO:0000256" key="2">
    <source>
        <dbReference type="ARBA" id="ARBA00022737"/>
    </source>
</evidence>
<comment type="caution">
    <text evidence="8">The sequence shown here is derived from an EMBL/GenBank/DDBJ whole genome shotgun (WGS) entry which is preliminary data.</text>
</comment>
<dbReference type="PANTHER" id="PTHR24198:SF165">
    <property type="entry name" value="ANKYRIN REPEAT-CONTAINING PROTEIN-RELATED"/>
    <property type="match status" value="1"/>
</dbReference>
<dbReference type="Pfam" id="PF00929">
    <property type="entry name" value="RNase_T"/>
    <property type="match status" value="1"/>
</dbReference>
<evidence type="ECO:0000256" key="6">
    <source>
        <dbReference type="PROSITE-ProRule" id="PRU00023"/>
    </source>
</evidence>
<keyword evidence="1" id="KW-0540">Nuclease</keyword>
<feature type="repeat" description="ANK" evidence="6">
    <location>
        <begin position="114"/>
        <end position="146"/>
    </location>
</feature>
<feature type="repeat" description="ANK" evidence="6">
    <location>
        <begin position="378"/>
        <end position="410"/>
    </location>
</feature>
<dbReference type="CDD" id="cd06135">
    <property type="entry name" value="Orn"/>
    <property type="match status" value="1"/>
</dbReference>
<accession>A0ABP0ITC2</accession>
<feature type="repeat" description="ANK" evidence="6">
    <location>
        <begin position="180"/>
        <end position="212"/>
    </location>
</feature>
<dbReference type="InterPro" id="IPR022894">
    <property type="entry name" value="Oligoribonuclease"/>
</dbReference>
<reference evidence="8 9" key="1">
    <citation type="submission" date="2024-02" db="EMBL/GenBank/DDBJ databases">
        <authorList>
            <person name="Chen Y."/>
            <person name="Shah S."/>
            <person name="Dougan E. K."/>
            <person name="Thang M."/>
            <person name="Chan C."/>
        </authorList>
    </citation>
    <scope>NUCLEOTIDE SEQUENCE [LARGE SCALE GENOMIC DNA]</scope>
</reference>
<dbReference type="NCBIfam" id="NF003765">
    <property type="entry name" value="PRK05359.1"/>
    <property type="match status" value="1"/>
</dbReference>
<dbReference type="PROSITE" id="PS50297">
    <property type="entry name" value="ANK_REP_REGION"/>
    <property type="match status" value="11"/>
</dbReference>
<feature type="domain" description="Exonuclease" evidence="7">
    <location>
        <begin position="760"/>
        <end position="951"/>
    </location>
</feature>
<dbReference type="InterPro" id="IPR036397">
    <property type="entry name" value="RNaseH_sf"/>
</dbReference>
<keyword evidence="2" id="KW-0677">Repeat</keyword>
<keyword evidence="3" id="KW-0378">Hydrolase</keyword>
<evidence type="ECO:0000313" key="8">
    <source>
        <dbReference type="EMBL" id="CAK9005139.1"/>
    </source>
</evidence>
<feature type="repeat" description="ANK" evidence="6">
    <location>
        <begin position="542"/>
        <end position="574"/>
    </location>
</feature>
<gene>
    <name evidence="8" type="ORF">CCMP2556_LOCUS7954</name>
</gene>
<organism evidence="8 9">
    <name type="scientific">Durusdinium trenchii</name>
    <dbReference type="NCBI Taxonomy" id="1381693"/>
    <lineage>
        <taxon>Eukaryota</taxon>
        <taxon>Sar</taxon>
        <taxon>Alveolata</taxon>
        <taxon>Dinophyceae</taxon>
        <taxon>Suessiales</taxon>
        <taxon>Symbiodiniaceae</taxon>
        <taxon>Durusdinium</taxon>
    </lineage>
</organism>
<evidence type="ECO:0000259" key="7">
    <source>
        <dbReference type="SMART" id="SM00479"/>
    </source>
</evidence>
<dbReference type="SUPFAM" id="SSF53098">
    <property type="entry name" value="Ribonuclease H-like"/>
    <property type="match status" value="1"/>
</dbReference>
<dbReference type="Pfam" id="PF00023">
    <property type="entry name" value="Ank"/>
    <property type="match status" value="1"/>
</dbReference>